<dbReference type="PANTHER" id="PTHR34932">
    <property type="entry name" value="TRPL TRANSLOCATION DEFECT PROTEIN 14"/>
    <property type="match status" value="1"/>
</dbReference>
<sequence length="168" mass="19516">MASIAMLFFKNVLKMVIKGLTYDKSQHDRLATFFENMGWKVYTVPETATILLGGRVKFAELSHEQAYLFQKDLLKTMLQIEDWKTSRTFLLCKKGDVHDIGNYRPIYLLSVDSYANKQDFGEELIEVSREYKLPLRLTFIDLKKAFDSVEIEAVVEALLHSVRSYPIH</sequence>
<dbReference type="AlphaFoldDB" id="A0A183GG73"/>
<proteinExistence type="predicted"/>
<dbReference type="Proteomes" id="UP000050761">
    <property type="component" value="Unassembled WGS sequence"/>
</dbReference>
<dbReference type="WBParaSite" id="HPBE_0002145101-mRNA-1">
    <property type="protein sequence ID" value="HPBE_0002145101-mRNA-1"/>
    <property type="gene ID" value="HPBE_0002145101"/>
</dbReference>
<evidence type="ECO:0000313" key="2">
    <source>
        <dbReference type="Proteomes" id="UP000050761"/>
    </source>
</evidence>
<dbReference type="GO" id="GO:0045494">
    <property type="term" value="P:photoreceptor cell maintenance"/>
    <property type="evidence" value="ECO:0007669"/>
    <property type="project" value="TreeGrafter"/>
</dbReference>
<evidence type="ECO:0000313" key="1">
    <source>
        <dbReference type="EMBL" id="VDP25548.1"/>
    </source>
</evidence>
<reference evidence="3" key="2">
    <citation type="submission" date="2019-09" db="UniProtKB">
        <authorList>
            <consortium name="WormBaseParasite"/>
        </authorList>
    </citation>
    <scope>IDENTIFICATION</scope>
</reference>
<dbReference type="InterPro" id="IPR053227">
    <property type="entry name" value="TRPL-trafficking_regulator"/>
</dbReference>
<accession>A0A183GG73</accession>
<protein>
    <submittedName>
        <fullName evidence="3">Reverse transcriptase domain-containing protein</fullName>
    </submittedName>
</protein>
<organism evidence="2 3">
    <name type="scientific">Heligmosomoides polygyrus</name>
    <name type="common">Parasitic roundworm</name>
    <dbReference type="NCBI Taxonomy" id="6339"/>
    <lineage>
        <taxon>Eukaryota</taxon>
        <taxon>Metazoa</taxon>
        <taxon>Ecdysozoa</taxon>
        <taxon>Nematoda</taxon>
        <taxon>Chromadorea</taxon>
        <taxon>Rhabditida</taxon>
        <taxon>Rhabditina</taxon>
        <taxon>Rhabditomorpha</taxon>
        <taxon>Strongyloidea</taxon>
        <taxon>Heligmosomidae</taxon>
        <taxon>Heligmosomoides</taxon>
    </lineage>
</organism>
<dbReference type="EMBL" id="UZAH01033015">
    <property type="protein sequence ID" value="VDP25548.1"/>
    <property type="molecule type" value="Genomic_DNA"/>
</dbReference>
<evidence type="ECO:0000313" key="3">
    <source>
        <dbReference type="WBParaSite" id="HPBE_0002145101-mRNA-1"/>
    </source>
</evidence>
<name>A0A183GG73_HELPZ</name>
<dbReference type="PANTHER" id="PTHR34932:SF1">
    <property type="entry name" value="TRPL TRANSLOCATION DEFECT PROTEIN 14"/>
    <property type="match status" value="1"/>
</dbReference>
<dbReference type="GO" id="GO:0035091">
    <property type="term" value="F:phosphatidylinositol binding"/>
    <property type="evidence" value="ECO:0007669"/>
    <property type="project" value="TreeGrafter"/>
</dbReference>
<keyword evidence="2" id="KW-1185">Reference proteome</keyword>
<dbReference type="OrthoDB" id="6375174at2759"/>
<dbReference type="GO" id="GO:0005525">
    <property type="term" value="F:GTP binding"/>
    <property type="evidence" value="ECO:0007669"/>
    <property type="project" value="TreeGrafter"/>
</dbReference>
<dbReference type="GO" id="GO:0070300">
    <property type="term" value="F:phosphatidic acid binding"/>
    <property type="evidence" value="ECO:0007669"/>
    <property type="project" value="TreeGrafter"/>
</dbReference>
<gene>
    <name evidence="1" type="ORF">HPBE_LOCUS21450</name>
</gene>
<reference evidence="1 2" key="1">
    <citation type="submission" date="2018-11" db="EMBL/GenBank/DDBJ databases">
        <authorList>
            <consortium name="Pathogen Informatics"/>
        </authorList>
    </citation>
    <scope>NUCLEOTIDE SEQUENCE [LARGE SCALE GENOMIC DNA]</scope>
</reference>
<accession>A0A3P8CVT8</accession>